<gene>
    <name evidence="1" type="ORF">CBG49_14975</name>
</gene>
<dbReference type="RefSeq" id="WP_088595118.1">
    <property type="nucleotide sequence ID" value="NZ_CP022022.1"/>
</dbReference>
<proteinExistence type="predicted"/>
<sequence>MQTLRKELRPDFATAEKLYPLVLKRLEDYEAFWDAQSEDTPEEVFDKEYKAMEQYLSKLTGKDLSDTWLWEWWEGNGIEAFAFDLAMPDPIKHNNLTREDIAAFVRIIIDNEFECENDFQEEFMPYMFYSDGYFFQFLELNCPHFDPSAFNTTKDKKGKYHEPTVEEVMKKIWR</sequence>
<evidence type="ECO:0000313" key="2">
    <source>
        <dbReference type="Proteomes" id="UP000197007"/>
    </source>
</evidence>
<dbReference type="AlphaFoldDB" id="A0A1Z4BSV1"/>
<accession>A0A1Z4BSV1</accession>
<keyword evidence="2" id="KW-1185">Reference proteome</keyword>
<evidence type="ECO:0000313" key="1">
    <source>
        <dbReference type="EMBL" id="ASF44289.1"/>
    </source>
</evidence>
<name>A0A1Z4BSV1_9FLAO</name>
<dbReference type="KEGG" id="capn:CBG49_14975"/>
<organism evidence="1 2">
    <name type="scientific">Capnocytophaga endodontalis</name>
    <dbReference type="NCBI Taxonomy" id="2708117"/>
    <lineage>
        <taxon>Bacteria</taxon>
        <taxon>Pseudomonadati</taxon>
        <taxon>Bacteroidota</taxon>
        <taxon>Flavobacteriia</taxon>
        <taxon>Flavobacteriales</taxon>
        <taxon>Flavobacteriaceae</taxon>
        <taxon>Capnocytophaga</taxon>
    </lineage>
</organism>
<protein>
    <submittedName>
        <fullName evidence="1">Uncharacterized protein</fullName>
    </submittedName>
</protein>
<reference evidence="2" key="1">
    <citation type="submission" date="2017-06" db="EMBL/GenBank/DDBJ databases">
        <title>Complete genome sequence of Capnocytophaga sp. KCOM 1579 (=ChDC OS43) isolated from a human refractory periapical abscess lesion.</title>
        <authorList>
            <person name="Kook J.-K."/>
            <person name="Park S.-N."/>
            <person name="Lim Y.K."/>
            <person name="Roh H."/>
        </authorList>
    </citation>
    <scope>NUCLEOTIDE SEQUENCE [LARGE SCALE GENOMIC DNA]</scope>
    <source>
        <strain evidence="2">ChDC OS43</strain>
    </source>
</reference>
<dbReference type="EMBL" id="CP022022">
    <property type="protein sequence ID" value="ASF44289.1"/>
    <property type="molecule type" value="Genomic_DNA"/>
</dbReference>
<dbReference type="Proteomes" id="UP000197007">
    <property type="component" value="Chromosome"/>
</dbReference>